<dbReference type="GO" id="GO:0007155">
    <property type="term" value="P:cell adhesion"/>
    <property type="evidence" value="ECO:0007669"/>
    <property type="project" value="UniProtKB-KW"/>
</dbReference>
<evidence type="ECO:0000256" key="7">
    <source>
        <dbReference type="ARBA" id="ARBA00022801"/>
    </source>
</evidence>
<keyword evidence="10 16" id="KW-0482">Metalloprotease</keyword>
<evidence type="ECO:0000256" key="8">
    <source>
        <dbReference type="ARBA" id="ARBA00022833"/>
    </source>
</evidence>
<dbReference type="EMBL" id="NBCO01000006">
    <property type="protein sequence ID" value="ORC91103.1"/>
    <property type="molecule type" value="Genomic_DNA"/>
</dbReference>
<keyword evidence="11" id="KW-0472">Membrane</keyword>
<feature type="active site" evidence="15">
    <location>
        <position position="240"/>
    </location>
</feature>
<dbReference type="FunFam" id="3.90.132.10:FF:000001">
    <property type="entry name" value="leishmanolysin-like peptidase isoform X2"/>
    <property type="match status" value="1"/>
</dbReference>
<dbReference type="GO" id="GO:0004222">
    <property type="term" value="F:metalloendopeptidase activity"/>
    <property type="evidence" value="ECO:0007669"/>
    <property type="project" value="UniProtKB-UniRule"/>
</dbReference>
<protein>
    <recommendedName>
        <fullName evidence="17">Leishmanolysin-like peptidase</fullName>
        <ecNumber evidence="17">3.4.24.-</ecNumber>
    </recommendedName>
</protein>
<comment type="similarity">
    <text evidence="3 17">Belongs to the peptidase M8 family.</text>
</comment>
<keyword evidence="12" id="KW-0865">Zymogen</keyword>
<comment type="catalytic activity">
    <reaction evidence="1">
        <text>Preference for hydrophobic residues at P1 and P1' and basic residues at P2' and P3'. A model nonapeptide is cleaved at -Ala-Tyr-|-Leu-Lys-Lys-.</text>
        <dbReference type="EC" id="3.4.24.36"/>
    </reaction>
</comment>
<reference evidence="19 20" key="1">
    <citation type="submission" date="2017-03" db="EMBL/GenBank/DDBJ databases">
        <title>An alternative strategy for trypanosome survival in the mammalian bloodstream revealed through genome and transcriptome analysis of the ubiquitous bovine parasite Trypanosoma (Megatrypanum) theileri.</title>
        <authorList>
            <person name="Kelly S."/>
            <person name="Ivens A."/>
            <person name="Mott A."/>
            <person name="O'Neill E."/>
            <person name="Emms D."/>
            <person name="Macleod O."/>
            <person name="Voorheis P."/>
            <person name="Matthews J."/>
            <person name="Matthews K."/>
            <person name="Carrington M."/>
        </authorList>
    </citation>
    <scope>NUCLEOTIDE SEQUENCE [LARGE SCALE GENOMIC DNA]</scope>
    <source>
        <strain evidence="19">Edinburgh</strain>
    </source>
</reference>
<evidence type="ECO:0000256" key="15">
    <source>
        <dbReference type="PIRSR" id="PIRSR601577-1"/>
    </source>
</evidence>
<keyword evidence="4 17" id="KW-0645">Protease</keyword>
<dbReference type="RefSeq" id="XP_028885169.1">
    <property type="nucleotide sequence ID" value="XM_029023145.1"/>
</dbReference>
<feature type="binding site" evidence="16">
    <location>
        <position position="239"/>
    </location>
    <ligand>
        <name>Zn(2+)</name>
        <dbReference type="ChEBI" id="CHEBI:29105"/>
        <note>catalytic</note>
    </ligand>
</feature>
<dbReference type="GO" id="GO:0006508">
    <property type="term" value="P:proteolysis"/>
    <property type="evidence" value="ECO:0007669"/>
    <property type="project" value="UniProtKB-KW"/>
</dbReference>
<evidence type="ECO:0000256" key="16">
    <source>
        <dbReference type="PIRSR" id="PIRSR601577-2"/>
    </source>
</evidence>
<sequence length="569" mass="63890">MRTRSTAMHCFPHTVPLLLLLVVLVYTTVGCLASAGHLCNNDKITRRADMQPIAVVREMPQGRKRGAWQAYTASVGNSEDGWTPLRIYVSTRDLENDEKYCVAEDEMRPTFRGSEMHCTEGDLFTMQKKRELIDHIIPTAIKLHTDRLLVQRDTTNAILTALKTIQSNTACRYFTIPQEHVDNGVEDADMVLYFASGPGETFAVTCATLEKGGRPIVGAMNFRMSDVFAASIAARVAAHEIAHALGFNYKMMREKNMLSESYSVRGKTDVKLVISDKTKEEAQKHYKCENLKGMELEEEEDSHNEGSSHWERRNAKDELMSPIRGGNSAMYYTALTLAAFADMKFYKANFTMAETMTWGKDAECDFLEEKCMENGVTKYPGMFCSDTSSITSQTHCTSDRRGVGYCAISNSHYNLPNHFQYFWSPNTGGEVSSLTDYCPVIEPFPRGMCSDPDIIYAPGSRRGKSSWCLDGDSLQVYNDEAFLEEHKVTVAGVCVEVFCSQQSVKVRYHGNEDWYHCPEGSFITPNSSTFAGGRIKCPKRSEVCMIAPSGRSNVLRERDAKSQKNLKKK</sequence>
<feature type="chain" id="PRO_5023977103" description="Leishmanolysin-like peptidase" evidence="17">
    <location>
        <begin position="34"/>
        <end position="569"/>
    </location>
</feature>
<evidence type="ECO:0000256" key="17">
    <source>
        <dbReference type="RuleBase" id="RU366077"/>
    </source>
</evidence>
<comment type="cofactor">
    <cofactor evidence="16 17">
        <name>Zn(2+)</name>
        <dbReference type="ChEBI" id="CHEBI:29105"/>
    </cofactor>
    <text evidence="16 17">Binds 1 zinc ion per subunit.</text>
</comment>
<gene>
    <name evidence="19" type="ORF">TM35_000061080</name>
</gene>
<dbReference type="PANTHER" id="PTHR10942">
    <property type="entry name" value="LEISHMANOLYSIN-LIKE PEPTIDASE"/>
    <property type="match status" value="1"/>
</dbReference>
<dbReference type="Proteomes" id="UP000192257">
    <property type="component" value="Unassembled WGS sequence"/>
</dbReference>
<proteinExistence type="inferred from homology"/>
<organism evidence="19 20">
    <name type="scientific">Trypanosoma theileri</name>
    <dbReference type="NCBI Taxonomy" id="67003"/>
    <lineage>
        <taxon>Eukaryota</taxon>
        <taxon>Discoba</taxon>
        <taxon>Euglenozoa</taxon>
        <taxon>Kinetoplastea</taxon>
        <taxon>Metakinetoplastina</taxon>
        <taxon>Trypanosomatida</taxon>
        <taxon>Trypanosomatidae</taxon>
        <taxon>Trypanosoma</taxon>
    </lineage>
</organism>
<feature type="compositionally biased region" description="Basic and acidic residues" evidence="18">
    <location>
        <begin position="303"/>
        <end position="314"/>
    </location>
</feature>
<dbReference type="Gene3D" id="3.90.132.10">
    <property type="entry name" value="Leishmanolysin , domain 2"/>
    <property type="match status" value="1"/>
</dbReference>
<evidence type="ECO:0000256" key="12">
    <source>
        <dbReference type="ARBA" id="ARBA00023145"/>
    </source>
</evidence>
<dbReference type="EC" id="3.4.24.-" evidence="17"/>
<dbReference type="GO" id="GO:0005737">
    <property type="term" value="C:cytoplasm"/>
    <property type="evidence" value="ECO:0007669"/>
    <property type="project" value="TreeGrafter"/>
</dbReference>
<dbReference type="PROSITE" id="PS51257">
    <property type="entry name" value="PROKAR_LIPOPROTEIN"/>
    <property type="match status" value="1"/>
</dbReference>
<evidence type="ECO:0000256" key="14">
    <source>
        <dbReference type="ARBA" id="ARBA00023180"/>
    </source>
</evidence>
<dbReference type="SUPFAM" id="SSF55486">
    <property type="entry name" value="Metalloproteases ('zincins'), catalytic domain"/>
    <property type="match status" value="1"/>
</dbReference>
<evidence type="ECO:0000313" key="20">
    <source>
        <dbReference type="Proteomes" id="UP000192257"/>
    </source>
</evidence>
<evidence type="ECO:0000256" key="1">
    <source>
        <dbReference type="ARBA" id="ARBA00001249"/>
    </source>
</evidence>
<dbReference type="Gene3D" id="2.10.55.10">
    <property type="entry name" value="Leishmanolysin domain 3"/>
    <property type="match status" value="1"/>
</dbReference>
<dbReference type="PANTHER" id="PTHR10942:SF0">
    <property type="entry name" value="LEISHMANOLYSIN-LIKE PEPTIDASE"/>
    <property type="match status" value="1"/>
</dbReference>
<evidence type="ECO:0000256" key="13">
    <source>
        <dbReference type="ARBA" id="ARBA00023157"/>
    </source>
</evidence>
<dbReference type="InterPro" id="IPR001577">
    <property type="entry name" value="Peptidase_M8"/>
</dbReference>
<dbReference type="OrthoDB" id="527990at2759"/>
<evidence type="ECO:0000256" key="4">
    <source>
        <dbReference type="ARBA" id="ARBA00022670"/>
    </source>
</evidence>
<keyword evidence="13" id="KW-1015">Disulfide bond</keyword>
<keyword evidence="8 16" id="KW-0862">Zinc</keyword>
<feature type="signal peptide" evidence="17">
    <location>
        <begin position="1"/>
        <end position="33"/>
    </location>
</feature>
<dbReference type="Pfam" id="PF01457">
    <property type="entry name" value="Peptidase_M8"/>
    <property type="match status" value="1"/>
</dbReference>
<keyword evidence="5 16" id="KW-0479">Metal-binding</keyword>
<dbReference type="AlphaFoldDB" id="A0A1X0P331"/>
<keyword evidence="7 17" id="KW-0378">Hydrolase</keyword>
<evidence type="ECO:0000256" key="6">
    <source>
        <dbReference type="ARBA" id="ARBA00022729"/>
    </source>
</evidence>
<keyword evidence="9" id="KW-0130">Cell adhesion</keyword>
<comment type="subcellular location">
    <subcellularLocation>
        <location evidence="2">Membrane</location>
    </subcellularLocation>
</comment>
<feature type="binding site" evidence="16">
    <location>
        <position position="243"/>
    </location>
    <ligand>
        <name>Zn(2+)</name>
        <dbReference type="ChEBI" id="CHEBI:29105"/>
        <note>catalytic</note>
    </ligand>
</feature>
<keyword evidence="6 17" id="KW-0732">Signal</keyword>
<evidence type="ECO:0000256" key="3">
    <source>
        <dbReference type="ARBA" id="ARBA00005860"/>
    </source>
</evidence>
<accession>A0A1X0P331</accession>
<comment type="caution">
    <text evidence="19">The sequence shown here is derived from an EMBL/GenBank/DDBJ whole genome shotgun (WGS) entry which is preliminary data.</text>
</comment>
<dbReference type="VEuPathDB" id="TriTrypDB:TM35_000061080"/>
<keyword evidence="20" id="KW-1185">Reference proteome</keyword>
<evidence type="ECO:0000313" key="19">
    <source>
        <dbReference type="EMBL" id="ORC91103.1"/>
    </source>
</evidence>
<dbReference type="GO" id="GO:0016020">
    <property type="term" value="C:membrane"/>
    <property type="evidence" value="ECO:0007669"/>
    <property type="project" value="UniProtKB-SubCell"/>
</dbReference>
<evidence type="ECO:0000256" key="18">
    <source>
        <dbReference type="SAM" id="MobiDB-lite"/>
    </source>
</evidence>
<evidence type="ECO:0000256" key="10">
    <source>
        <dbReference type="ARBA" id="ARBA00023049"/>
    </source>
</evidence>
<evidence type="ECO:0000256" key="9">
    <source>
        <dbReference type="ARBA" id="ARBA00022889"/>
    </source>
</evidence>
<evidence type="ECO:0000256" key="11">
    <source>
        <dbReference type="ARBA" id="ARBA00023136"/>
    </source>
</evidence>
<name>A0A1X0P331_9TRYP</name>
<dbReference type="GeneID" id="39982925"/>
<dbReference type="Gene3D" id="2.30.34.10">
    <property type="entry name" value="Leishmanolysin domain 4"/>
    <property type="match status" value="1"/>
</dbReference>
<evidence type="ECO:0000256" key="5">
    <source>
        <dbReference type="ARBA" id="ARBA00022723"/>
    </source>
</evidence>
<evidence type="ECO:0000256" key="2">
    <source>
        <dbReference type="ARBA" id="ARBA00004370"/>
    </source>
</evidence>
<dbReference type="GO" id="GO:0046872">
    <property type="term" value="F:metal ion binding"/>
    <property type="evidence" value="ECO:0007669"/>
    <property type="project" value="UniProtKB-KW"/>
</dbReference>
<dbReference type="Gene3D" id="3.10.170.20">
    <property type="match status" value="1"/>
</dbReference>
<dbReference type="PRINTS" id="PR00782">
    <property type="entry name" value="LSHMANOLYSIN"/>
</dbReference>
<feature type="region of interest" description="Disordered" evidence="18">
    <location>
        <begin position="295"/>
        <end position="314"/>
    </location>
</feature>
<feature type="binding site" evidence="16">
    <location>
        <position position="309"/>
    </location>
    <ligand>
        <name>Zn(2+)</name>
        <dbReference type="ChEBI" id="CHEBI:29105"/>
        <note>catalytic</note>
    </ligand>
</feature>
<keyword evidence="14" id="KW-0325">Glycoprotein</keyword>